<keyword evidence="3" id="KW-1185">Reference proteome</keyword>
<gene>
    <name evidence="2" type="ORF">LIER_25679</name>
</gene>
<reference evidence="2 3" key="1">
    <citation type="submission" date="2024-01" db="EMBL/GenBank/DDBJ databases">
        <title>The complete chloroplast genome sequence of Lithospermum erythrorhizon: insights into the phylogenetic relationship among Boraginaceae species and the maternal lineages of purple gromwells.</title>
        <authorList>
            <person name="Okada T."/>
            <person name="Watanabe K."/>
        </authorList>
    </citation>
    <scope>NUCLEOTIDE SEQUENCE [LARGE SCALE GENOMIC DNA]</scope>
</reference>
<sequence length="215" mass="24293">MPIGSDERYKSDHPFFVDTPYVLPSGVRVTDDSVSRPIHSLPADMLKNCMLREEVLGAMKVQSLTRLHQQFTHYQLRATVAAYAMSLQWAESAREKLVSIHAESEGKLNSEIDALKESSQKTTQDFEKTKAELLEIRSLLEDCLAEKESMNSRLFAAETSATSPLKTSRRAVRDEYVVDLFDDIPEDDDEDVSVDNEDGDASEGVKTYEQMPHFL</sequence>
<evidence type="ECO:0000313" key="3">
    <source>
        <dbReference type="Proteomes" id="UP001454036"/>
    </source>
</evidence>
<dbReference type="EMBL" id="BAABME010007784">
    <property type="protein sequence ID" value="GAA0171706.1"/>
    <property type="molecule type" value="Genomic_DNA"/>
</dbReference>
<evidence type="ECO:0000313" key="2">
    <source>
        <dbReference type="EMBL" id="GAA0171706.1"/>
    </source>
</evidence>
<comment type="caution">
    <text evidence="2">The sequence shown here is derived from an EMBL/GenBank/DDBJ whole genome shotgun (WGS) entry which is preliminary data.</text>
</comment>
<proteinExistence type="predicted"/>
<protein>
    <submittedName>
        <fullName evidence="2">Uncharacterized protein</fullName>
    </submittedName>
</protein>
<feature type="compositionally biased region" description="Acidic residues" evidence="1">
    <location>
        <begin position="183"/>
        <end position="201"/>
    </location>
</feature>
<feature type="region of interest" description="Disordered" evidence="1">
    <location>
        <begin position="183"/>
        <end position="215"/>
    </location>
</feature>
<name>A0AAV3R8P8_LITER</name>
<dbReference type="AlphaFoldDB" id="A0AAV3R8P8"/>
<evidence type="ECO:0000256" key="1">
    <source>
        <dbReference type="SAM" id="MobiDB-lite"/>
    </source>
</evidence>
<organism evidence="2 3">
    <name type="scientific">Lithospermum erythrorhizon</name>
    <name type="common">Purple gromwell</name>
    <name type="synonym">Lithospermum officinale var. erythrorhizon</name>
    <dbReference type="NCBI Taxonomy" id="34254"/>
    <lineage>
        <taxon>Eukaryota</taxon>
        <taxon>Viridiplantae</taxon>
        <taxon>Streptophyta</taxon>
        <taxon>Embryophyta</taxon>
        <taxon>Tracheophyta</taxon>
        <taxon>Spermatophyta</taxon>
        <taxon>Magnoliopsida</taxon>
        <taxon>eudicotyledons</taxon>
        <taxon>Gunneridae</taxon>
        <taxon>Pentapetalae</taxon>
        <taxon>asterids</taxon>
        <taxon>lamiids</taxon>
        <taxon>Boraginales</taxon>
        <taxon>Boraginaceae</taxon>
        <taxon>Boraginoideae</taxon>
        <taxon>Lithospermeae</taxon>
        <taxon>Lithospermum</taxon>
    </lineage>
</organism>
<accession>A0AAV3R8P8</accession>
<dbReference type="Proteomes" id="UP001454036">
    <property type="component" value="Unassembled WGS sequence"/>
</dbReference>